<dbReference type="InterPro" id="IPR035979">
    <property type="entry name" value="RBD_domain_sf"/>
</dbReference>
<evidence type="ECO:0000256" key="5">
    <source>
        <dbReference type="ARBA" id="ARBA00022737"/>
    </source>
</evidence>
<evidence type="ECO:0000256" key="8">
    <source>
        <dbReference type="ARBA" id="ARBA00023242"/>
    </source>
</evidence>
<evidence type="ECO:0000256" key="10">
    <source>
        <dbReference type="ARBA" id="ARBA00066243"/>
    </source>
</evidence>
<evidence type="ECO:0000256" key="12">
    <source>
        <dbReference type="ARBA" id="ARBA00076009"/>
    </source>
</evidence>
<accession>A0AAV1GQ05</accession>
<evidence type="ECO:0000256" key="2">
    <source>
        <dbReference type="ARBA" id="ARBA00004496"/>
    </source>
</evidence>
<dbReference type="SMART" id="SM00360">
    <property type="entry name" value="RRM"/>
    <property type="match status" value="3"/>
</dbReference>
<dbReference type="InterPro" id="IPR012677">
    <property type="entry name" value="Nucleotide-bd_a/b_plait_sf"/>
</dbReference>
<organism evidence="16 17">
    <name type="scientific">Xyrichtys novacula</name>
    <name type="common">Pearly razorfish</name>
    <name type="synonym">Hemipteronotus novacula</name>
    <dbReference type="NCBI Taxonomy" id="13765"/>
    <lineage>
        <taxon>Eukaryota</taxon>
        <taxon>Metazoa</taxon>
        <taxon>Chordata</taxon>
        <taxon>Craniata</taxon>
        <taxon>Vertebrata</taxon>
        <taxon>Euteleostomi</taxon>
        <taxon>Actinopterygii</taxon>
        <taxon>Neopterygii</taxon>
        <taxon>Teleostei</taxon>
        <taxon>Neoteleostei</taxon>
        <taxon>Acanthomorphata</taxon>
        <taxon>Eupercaria</taxon>
        <taxon>Labriformes</taxon>
        <taxon>Labridae</taxon>
        <taxon>Xyrichtys</taxon>
    </lineage>
</organism>
<dbReference type="Pfam" id="PF00076">
    <property type="entry name" value="RRM_1"/>
    <property type="match status" value="2"/>
</dbReference>
<evidence type="ECO:0000256" key="7">
    <source>
        <dbReference type="ARBA" id="ARBA00022990"/>
    </source>
</evidence>
<dbReference type="GO" id="GO:0005634">
    <property type="term" value="C:nucleus"/>
    <property type="evidence" value="ECO:0007669"/>
    <property type="project" value="UniProtKB-SubCell"/>
</dbReference>
<comment type="subcellular location">
    <subcellularLocation>
        <location evidence="2">Cytoplasm</location>
    </subcellularLocation>
    <subcellularLocation>
        <location evidence="1">Nucleus</location>
    </subcellularLocation>
</comment>
<dbReference type="AlphaFoldDB" id="A0AAV1GQ05"/>
<dbReference type="Gene3D" id="3.30.70.330">
    <property type="match status" value="3"/>
</dbReference>
<dbReference type="PROSITE" id="PS50102">
    <property type="entry name" value="RRM"/>
    <property type="match status" value="3"/>
</dbReference>
<dbReference type="EMBL" id="OY660879">
    <property type="protein sequence ID" value="CAJ1075310.1"/>
    <property type="molecule type" value="Genomic_DNA"/>
</dbReference>
<gene>
    <name evidence="16" type="ORF">XNOV1_A022728</name>
</gene>
<evidence type="ECO:0000313" key="17">
    <source>
        <dbReference type="Proteomes" id="UP001178508"/>
    </source>
</evidence>
<evidence type="ECO:0000256" key="1">
    <source>
        <dbReference type="ARBA" id="ARBA00004123"/>
    </source>
</evidence>
<dbReference type="CDD" id="cd12663">
    <property type="entry name" value="RRM1_RAVER1"/>
    <property type="match status" value="1"/>
</dbReference>
<proteinExistence type="predicted"/>
<dbReference type="Proteomes" id="UP001178508">
    <property type="component" value="Chromosome 16"/>
</dbReference>
<feature type="compositionally biased region" description="Basic and acidic residues" evidence="14">
    <location>
        <begin position="60"/>
        <end position="71"/>
    </location>
</feature>
<keyword evidence="3" id="KW-0963">Cytoplasm</keyword>
<evidence type="ECO:0000256" key="4">
    <source>
        <dbReference type="ARBA" id="ARBA00022553"/>
    </source>
</evidence>
<keyword evidence="16" id="KW-0687">Ribonucleoprotein</keyword>
<evidence type="ECO:0000256" key="11">
    <source>
        <dbReference type="ARBA" id="ARBA00072395"/>
    </source>
</evidence>
<dbReference type="CDD" id="cd12667">
    <property type="entry name" value="RRM3_RAVER1"/>
    <property type="match status" value="1"/>
</dbReference>
<evidence type="ECO:0000256" key="6">
    <source>
        <dbReference type="ARBA" id="ARBA00022884"/>
    </source>
</evidence>
<evidence type="ECO:0000256" key="3">
    <source>
        <dbReference type="ARBA" id="ARBA00022490"/>
    </source>
</evidence>
<name>A0AAV1GQ05_XYRNO</name>
<dbReference type="InterPro" id="IPR050502">
    <property type="entry name" value="Euk_RNA-bind_prot"/>
</dbReference>
<feature type="region of interest" description="Disordered" evidence="14">
    <location>
        <begin position="25"/>
        <end position="75"/>
    </location>
</feature>
<feature type="compositionally biased region" description="Polar residues" evidence="14">
    <location>
        <begin position="562"/>
        <end position="578"/>
    </location>
</feature>
<dbReference type="PANTHER" id="PTHR48025">
    <property type="entry name" value="OS02G0815200 PROTEIN"/>
    <property type="match status" value="1"/>
</dbReference>
<keyword evidence="8" id="KW-0539">Nucleus</keyword>
<comment type="subunit">
    <text evidence="10">Interacts with PTBP1, RAVER2, VCL and ACTN1. Part of a complex containing RAVER1, VCL and ACTN1.</text>
</comment>
<comment type="function">
    <text evidence="9">Cooperates with PTBP1 to modulate regulated alternative splicing events. Promotes exon skipping. Cooperates with PTBP1 to modulate switching between mutually exclusive exons during maturation of the TPM1 pre-mRNA.</text>
</comment>
<evidence type="ECO:0000256" key="13">
    <source>
        <dbReference type="PROSITE-ProRule" id="PRU00176"/>
    </source>
</evidence>
<keyword evidence="17" id="KW-1185">Reference proteome</keyword>
<sequence>MAAAVSGSAAAARDENTDLGLSFASRPLHENYDPSADHENWMPGGHRRPELLETGEEESSSDRECQRRVDEDLTSVSPEEIESRLERTRREFYNRRKIIIKNLPSDVSNQEVHELLSNYDLKYCFVDKYKGTAFVTLLNGEQAQCAIKEFHQHVLRDREISVQLQPTDALLCIANLPCAFTQQQFEELVRPFGNLERCFLVYSASTGHSKGYGFVEYMKKDSAARAKSELLGKQLGSRMLYVHWTEVGSLTYPLLHSKCLCVDRLPPSLLTAQDLRNALADTHSPVFCQLAQGQDGSFRRFAVLEFATAETAEEAQRLTDRRLLGGTHIRVSFCAPGPPGRSMLAALIAAQTMAVNRGKGLLPDPTAMQILTGLNNPATLKMLLNPLSQGHKQGLLGAAPTMPLLANPALSAALLQLLFQNQAKAQQAGLIGENPLAALPIQQGVHLLGDLPQGGVVSGLGLQTDPLNPLKPMPLGRALTREQESPTAACTFPQTSSPTLQGISMPLMSGMMGADGLTAQGVSILGDPPKDVNHPQSGFLSVNNTFPSGGSCRPHPYRKRPTLSNVSNQHTHQSIQPNYNLRYQDSYSPEYPPLHQDPLAHLYEQQENIDTGALAGFGHQLSRQPEFSERFSHFGFPPSPPLSYFSSGPEASSTGNLPATHLNRAVGMPPVSHSANYPPGLGNALKTPIGSHKRVFSRLIPSPEPSPEGSYVGQHSQGLGGHYADSYLKRKRIF</sequence>
<dbReference type="FunFam" id="3.30.70.330:FF:000125">
    <property type="entry name" value="Putative ribonucleoprotein PTB-binding 1"/>
    <property type="match status" value="1"/>
</dbReference>
<dbReference type="GO" id="GO:1990904">
    <property type="term" value="C:ribonucleoprotein complex"/>
    <property type="evidence" value="ECO:0007669"/>
    <property type="project" value="UniProtKB-KW"/>
</dbReference>
<dbReference type="InterPro" id="IPR034633">
    <property type="entry name" value="RAVER1_RRM1"/>
</dbReference>
<dbReference type="InterPro" id="IPR000504">
    <property type="entry name" value="RRM_dom"/>
</dbReference>
<dbReference type="GO" id="GO:0003729">
    <property type="term" value="F:mRNA binding"/>
    <property type="evidence" value="ECO:0007669"/>
    <property type="project" value="TreeGrafter"/>
</dbReference>
<dbReference type="PANTHER" id="PTHR48025:SF1">
    <property type="entry name" value="RRM DOMAIN-CONTAINING PROTEIN"/>
    <property type="match status" value="1"/>
</dbReference>
<dbReference type="FunFam" id="3.30.70.330:FF:000116">
    <property type="entry name" value="Putative ribonucleoprotein PTB-binding 1"/>
    <property type="match status" value="1"/>
</dbReference>
<feature type="domain" description="RRM" evidence="15">
    <location>
        <begin position="169"/>
        <end position="247"/>
    </location>
</feature>
<evidence type="ECO:0000256" key="14">
    <source>
        <dbReference type="SAM" id="MobiDB-lite"/>
    </source>
</evidence>
<dbReference type="SUPFAM" id="SSF54928">
    <property type="entry name" value="RNA-binding domain, RBD"/>
    <property type="match status" value="2"/>
</dbReference>
<feature type="domain" description="RRM" evidence="15">
    <location>
        <begin position="258"/>
        <end position="336"/>
    </location>
</feature>
<protein>
    <recommendedName>
        <fullName evidence="11">Ribonucleoprotein PTB-binding 1</fullName>
    </recommendedName>
    <alternativeName>
        <fullName evidence="12">Protein raver-1</fullName>
    </alternativeName>
</protein>
<evidence type="ECO:0000256" key="9">
    <source>
        <dbReference type="ARBA" id="ARBA00058259"/>
    </source>
</evidence>
<dbReference type="GO" id="GO:0005737">
    <property type="term" value="C:cytoplasm"/>
    <property type="evidence" value="ECO:0007669"/>
    <property type="project" value="UniProtKB-SubCell"/>
</dbReference>
<keyword evidence="5" id="KW-0677">Repeat</keyword>
<evidence type="ECO:0000313" key="16">
    <source>
        <dbReference type="EMBL" id="CAJ1075310.1"/>
    </source>
</evidence>
<keyword evidence="7" id="KW-0007">Acetylation</keyword>
<evidence type="ECO:0000259" key="15">
    <source>
        <dbReference type="PROSITE" id="PS50102"/>
    </source>
</evidence>
<feature type="domain" description="RRM" evidence="15">
    <location>
        <begin position="96"/>
        <end position="167"/>
    </location>
</feature>
<keyword evidence="6 13" id="KW-0694">RNA-binding</keyword>
<dbReference type="FunFam" id="3.30.70.330:FF:000100">
    <property type="entry name" value="Putative ribonucleoprotein PTB-binding 1"/>
    <property type="match status" value="1"/>
</dbReference>
<reference evidence="16" key="1">
    <citation type="submission" date="2023-08" db="EMBL/GenBank/DDBJ databases">
        <authorList>
            <person name="Alioto T."/>
            <person name="Alioto T."/>
            <person name="Gomez Garrido J."/>
        </authorList>
    </citation>
    <scope>NUCLEOTIDE SEQUENCE</scope>
</reference>
<feature type="region of interest" description="Disordered" evidence="14">
    <location>
        <begin position="542"/>
        <end position="578"/>
    </location>
</feature>
<keyword evidence="4" id="KW-0597">Phosphoprotein</keyword>
<dbReference type="CDD" id="cd12665">
    <property type="entry name" value="RRM2_RAVER1"/>
    <property type="match status" value="1"/>
</dbReference>
<dbReference type="InterPro" id="IPR034635">
    <property type="entry name" value="RAVER1_RRM3"/>
</dbReference>
<feature type="compositionally biased region" description="Basic and acidic residues" evidence="14">
    <location>
        <begin position="27"/>
        <end position="40"/>
    </location>
</feature>